<dbReference type="RefSeq" id="WP_014705181.1">
    <property type="nucleotide sequence ID" value="NC_017856.1"/>
</dbReference>
<dbReference type="KEGG" id="mec:Q7C_2642"/>
<feature type="transmembrane region" description="Helical" evidence="1">
    <location>
        <begin position="12"/>
        <end position="34"/>
    </location>
</feature>
<dbReference type="PATRIC" id="fig|754477.3.peg.2598"/>
<organism evidence="2 3">
    <name type="scientific">Methylophaga frappieri (strain ATCC BAA-2434 / DSM 25690 / JAM7)</name>
    <dbReference type="NCBI Taxonomy" id="754477"/>
    <lineage>
        <taxon>Bacteria</taxon>
        <taxon>Pseudomonadati</taxon>
        <taxon>Pseudomonadota</taxon>
        <taxon>Gammaproteobacteria</taxon>
        <taxon>Thiotrichales</taxon>
        <taxon>Piscirickettsiaceae</taxon>
        <taxon>Methylophaga</taxon>
    </lineage>
</organism>
<proteinExistence type="predicted"/>
<keyword evidence="1" id="KW-1133">Transmembrane helix</keyword>
<keyword evidence="1" id="KW-0472">Membrane</keyword>
<dbReference type="Proteomes" id="UP000009145">
    <property type="component" value="Chromosome"/>
</dbReference>
<evidence type="ECO:0000256" key="1">
    <source>
        <dbReference type="SAM" id="Phobius"/>
    </source>
</evidence>
<evidence type="ECO:0000313" key="2">
    <source>
        <dbReference type="EMBL" id="AFJ03763.1"/>
    </source>
</evidence>
<keyword evidence="1" id="KW-0812">Transmembrane</keyword>
<protein>
    <submittedName>
        <fullName evidence="2">Uncharacterized protein</fullName>
    </submittedName>
</protein>
<accession>I1YLH0</accession>
<name>I1YLH0_METFJ</name>
<dbReference type="EMBL" id="CP003380">
    <property type="protein sequence ID" value="AFJ03763.1"/>
    <property type="molecule type" value="Genomic_DNA"/>
</dbReference>
<reference evidence="2 3" key="1">
    <citation type="journal article" date="2012" name="J. Bacteriol.">
        <title>Complete genome sequences of Methylophaga sp. strain JAM1 and Methylophaga sp. strain JAM7.</title>
        <authorList>
            <person name="Villeneuve C."/>
            <person name="Martineau C."/>
            <person name="Mauffrey F."/>
            <person name="Villemur R."/>
        </authorList>
    </citation>
    <scope>NUCLEOTIDE SEQUENCE [LARGE SCALE GENOMIC DNA]</scope>
    <source>
        <strain evidence="2 3">JAM7</strain>
    </source>
</reference>
<dbReference type="AlphaFoldDB" id="I1YLH0"/>
<evidence type="ECO:0000313" key="3">
    <source>
        <dbReference type="Proteomes" id="UP000009145"/>
    </source>
</evidence>
<gene>
    <name evidence="2" type="ordered locus">Q7C_2642</name>
</gene>
<sequence length="127" mass="14629" precursor="true">MESQTRLKNVIIGTFLALLILYAMWSVFLMLTSFQLHNLTSREICIEEIDVGVFSFLDDKPAKIRELIHFSGFSPRQVDVALTYSNGLCNSTEKEMITSHCLLERHGADYCYLSLFQDEKLSCECYE</sequence>
<dbReference type="HOGENOM" id="CLU_1967971_0_0_6"/>
<keyword evidence="3" id="KW-1185">Reference proteome</keyword>
<dbReference type="STRING" id="754477.Q7C_2642"/>